<evidence type="ECO:0000313" key="6">
    <source>
        <dbReference type="EMBL" id="CAD5224818.1"/>
    </source>
</evidence>
<keyword evidence="2" id="KW-0768">Sushi</keyword>
<proteinExistence type="predicted"/>
<evidence type="ECO:0000313" key="7">
    <source>
        <dbReference type="Proteomes" id="UP000659654"/>
    </source>
</evidence>
<evidence type="ECO:0000256" key="3">
    <source>
        <dbReference type="SAM" id="MobiDB-lite"/>
    </source>
</evidence>
<dbReference type="AlphaFoldDB" id="A0A7I8XDI1"/>
<dbReference type="Proteomes" id="UP000659654">
    <property type="component" value="Unassembled WGS sequence"/>
</dbReference>
<keyword evidence="1" id="KW-1015">Disulfide bond</keyword>
<reference evidence="6" key="1">
    <citation type="submission" date="2020-09" db="EMBL/GenBank/DDBJ databases">
        <authorList>
            <person name="Kikuchi T."/>
        </authorList>
    </citation>
    <scope>NUCLEOTIDE SEQUENCE</scope>
    <source>
        <strain evidence="6">Ka4C1</strain>
    </source>
</reference>
<feature type="compositionally biased region" description="Pro residues" evidence="3">
    <location>
        <begin position="238"/>
        <end position="255"/>
    </location>
</feature>
<feature type="region of interest" description="Disordered" evidence="3">
    <location>
        <begin position="900"/>
        <end position="923"/>
    </location>
</feature>
<dbReference type="Gene3D" id="2.10.70.10">
    <property type="entry name" value="Complement Module, domain 1"/>
    <property type="match status" value="1"/>
</dbReference>
<feature type="chain" id="PRO_5035412579" evidence="4">
    <location>
        <begin position="18"/>
        <end position="923"/>
    </location>
</feature>
<dbReference type="InterPro" id="IPR000436">
    <property type="entry name" value="Sushi_SCR_CCP_dom"/>
</dbReference>
<feature type="compositionally biased region" description="Basic and acidic residues" evidence="3">
    <location>
        <begin position="900"/>
        <end position="914"/>
    </location>
</feature>
<dbReference type="CDD" id="cd00033">
    <property type="entry name" value="CCP"/>
    <property type="match status" value="1"/>
</dbReference>
<name>A0A7I8XDI1_BURXY</name>
<feature type="region of interest" description="Disordered" evidence="3">
    <location>
        <begin position="237"/>
        <end position="261"/>
    </location>
</feature>
<dbReference type="SUPFAM" id="SSF57535">
    <property type="entry name" value="Complement control module/SCR domain"/>
    <property type="match status" value="1"/>
</dbReference>
<keyword evidence="4" id="KW-0732">Signal</keyword>
<dbReference type="OrthoDB" id="10524293at2759"/>
<comment type="caution">
    <text evidence="2">Lacks conserved residue(s) required for the propagation of feature annotation.</text>
</comment>
<dbReference type="EMBL" id="CAJFDI010000004">
    <property type="protein sequence ID" value="CAD5224818.1"/>
    <property type="molecule type" value="Genomic_DNA"/>
</dbReference>
<dbReference type="EMBL" id="CAJFCV020000004">
    <property type="protein sequence ID" value="CAG9113744.1"/>
    <property type="molecule type" value="Genomic_DNA"/>
</dbReference>
<evidence type="ECO:0000256" key="4">
    <source>
        <dbReference type="SAM" id="SignalP"/>
    </source>
</evidence>
<dbReference type="Proteomes" id="UP000582659">
    <property type="component" value="Unassembled WGS sequence"/>
</dbReference>
<sequence length="923" mass="102776">MLKYAIILSFFALQSFSQHVTDANNTCGFKKLAPWLFERRLKPVNITCFVRQSANCVLQSKVECNHGYLPEGSVKTSAIRCDKDNGFSLQSDLKCVAGCAMFDLSDKNQLGNATIVNGVKGSDGFYSKGTVVETKCKDGHLFDTPEKRNAGTDKHRCVGGREGWVNLLNASDVNSRPGLCKPVCEITPKLTEKLKPVIAYDHCDVMDHKMKKFLVMGNPFLYELENGTQTNMLTCPVPSGPKPSPLPPKTPPFPHKGPNATPSPVASSYPVINVTLAPPNPLIVNVNIQPIIVNPVVFPITINVNYYQPTIPGIYLNITPTGVVIPFTIVDTYKLPGIYIPIVGNNIINIQIPIRYYIGISYIVLPLASTVVFEELTPETWIQFVLDYPNFNMTTTSTRPSNIQYLFIPLLPPNLGFPNTIFIPLNLTLSIPMITIPFLNIPHQPNVKLPTLTVPVVTQSPSYIVINYNIGQIPFYVPDISNLPSVIPVFGRQGCKKFVDSEHKVMMTQNCEGHDMYNAGCKITIKCESTIRRHLQCSSVNGIAGYTDESGFPILDFKCPSQTKEKTSVVYVTQEAKVVYVPQKAEESCVMLPKRAGWKILLVNESSGGKCKNGEILQPKGCEVRVKCRKGYTPANSDSPYPVSCVCNGQRFVDGFGEIPRLECRKDDSSRTVIIESESEKRSCEPITTEESSTYKFSNASHTTTYSYGQSVQMVCKEGYYPSNEEYQKSGFQLLTCGSNGHWESGSKSSAKWEFHCTKGCINRPHEPLRESEVAYKVRTFKSKKSGKTVSCRKEIAREFAQIKYTVPEMPFHCKPGESQDKAYSMQKQENIPCTNACLDILDDTDTRSINVKSKKSKISWEGDSYVMDGHVFTYTCKNPGETIAPEHTTSKMTLKCDGKSRHYINPDEPDKPVFKGPRRCSP</sequence>
<keyword evidence="7" id="KW-1185">Reference proteome</keyword>
<feature type="domain" description="Sushi" evidence="5">
    <location>
        <begin position="682"/>
        <end position="759"/>
    </location>
</feature>
<comment type="caution">
    <text evidence="6">The sequence shown here is derived from an EMBL/GenBank/DDBJ whole genome shotgun (WGS) entry which is preliminary data.</text>
</comment>
<evidence type="ECO:0000256" key="1">
    <source>
        <dbReference type="ARBA" id="ARBA00023157"/>
    </source>
</evidence>
<accession>A0A7I8XDI1</accession>
<dbReference type="Pfam" id="PF00084">
    <property type="entry name" value="Sushi"/>
    <property type="match status" value="1"/>
</dbReference>
<organism evidence="6 7">
    <name type="scientific">Bursaphelenchus xylophilus</name>
    <name type="common">Pinewood nematode worm</name>
    <name type="synonym">Aphelenchoides xylophilus</name>
    <dbReference type="NCBI Taxonomy" id="6326"/>
    <lineage>
        <taxon>Eukaryota</taxon>
        <taxon>Metazoa</taxon>
        <taxon>Ecdysozoa</taxon>
        <taxon>Nematoda</taxon>
        <taxon>Chromadorea</taxon>
        <taxon>Rhabditida</taxon>
        <taxon>Tylenchina</taxon>
        <taxon>Tylenchomorpha</taxon>
        <taxon>Aphelenchoidea</taxon>
        <taxon>Aphelenchoididae</taxon>
        <taxon>Bursaphelenchus</taxon>
    </lineage>
</organism>
<evidence type="ECO:0000259" key="5">
    <source>
        <dbReference type="PROSITE" id="PS50923"/>
    </source>
</evidence>
<dbReference type="PROSITE" id="PS50923">
    <property type="entry name" value="SUSHI"/>
    <property type="match status" value="1"/>
</dbReference>
<protein>
    <submittedName>
        <fullName evidence="6">(pine wood nematode) hypothetical protein</fullName>
    </submittedName>
</protein>
<feature type="signal peptide" evidence="4">
    <location>
        <begin position="1"/>
        <end position="17"/>
    </location>
</feature>
<gene>
    <name evidence="6" type="ORF">BXYJ_LOCUS8234</name>
</gene>
<evidence type="ECO:0000256" key="2">
    <source>
        <dbReference type="PROSITE-ProRule" id="PRU00302"/>
    </source>
</evidence>
<dbReference type="InterPro" id="IPR035976">
    <property type="entry name" value="Sushi/SCR/CCP_sf"/>
</dbReference>